<reference evidence="2 3" key="1">
    <citation type="submission" date="2023-01" db="EMBL/GenBank/DDBJ databases">
        <title>Characterization of estradiol degrading bacteria Microbacterium sp. MZT7 and reveal degrading genes through genome analysis.</title>
        <authorList>
            <person name="Hao P."/>
            <person name="Gao Y."/>
        </authorList>
    </citation>
    <scope>NUCLEOTIDE SEQUENCE [LARGE SCALE GENOMIC DNA]</scope>
    <source>
        <strain evidence="2 3">MZT7</strain>
    </source>
</reference>
<feature type="compositionally biased region" description="Basic and acidic residues" evidence="1">
    <location>
        <begin position="1"/>
        <end position="12"/>
    </location>
</feature>
<dbReference type="InterPro" id="IPR040701">
    <property type="entry name" value="Bact_RF_family2"/>
</dbReference>
<evidence type="ECO:0000313" key="2">
    <source>
        <dbReference type="EMBL" id="UGS25756.1"/>
    </source>
</evidence>
<sequence>MTVSDAVREALRQEGPWTTAYVDGPSGEPEGAAESRSRSLRERLRAAGAPDQDAEAIDRALAPGSGPPAPSSRWILVRGGSLVADEAFHGPRKGPEVIAHGAVPQLLPLLRHHQDDARILVVETERSGARIRQEHVGRGVGDVREVEGETEGMTKVGAGRLSQPRLHRHAEEVWKHNQAEVAGVVDDLVRTFDPVHVFVTGDVRARGLLLDKLGGAAAARVVVVDADTRADGADDTALDASIAAALDARRRARLDDATGAAAQNGAEGMGPVVEALQRARAGTLVLDVRIGDLDARLAALRDEPWVARTEQDAYDVPVLDDVPAGEALARAAVLSGAEVLLDDRDEPAEDEARRDRAVREPVAALR</sequence>
<organism evidence="2 3">
    <name type="scientific">Microbacterium resistens</name>
    <dbReference type="NCBI Taxonomy" id="156977"/>
    <lineage>
        <taxon>Bacteria</taxon>
        <taxon>Bacillati</taxon>
        <taxon>Actinomycetota</taxon>
        <taxon>Actinomycetes</taxon>
        <taxon>Micrococcales</taxon>
        <taxon>Microbacteriaceae</taxon>
        <taxon>Microbacterium</taxon>
    </lineage>
</organism>
<evidence type="ECO:0000313" key="3">
    <source>
        <dbReference type="Proteomes" id="UP001199642"/>
    </source>
</evidence>
<accession>A0ABY3RS80</accession>
<feature type="compositionally biased region" description="Basic and acidic residues" evidence="1">
    <location>
        <begin position="33"/>
        <end position="45"/>
    </location>
</feature>
<dbReference type="RefSeq" id="WP_231819545.1">
    <property type="nucleotide sequence ID" value="NZ_CP082781.1"/>
</dbReference>
<evidence type="ECO:0000256" key="1">
    <source>
        <dbReference type="SAM" id="MobiDB-lite"/>
    </source>
</evidence>
<feature type="region of interest" description="Disordered" evidence="1">
    <location>
        <begin position="342"/>
        <end position="366"/>
    </location>
</feature>
<protein>
    <recommendedName>
        <fullName evidence="4">Peptide chain release factor 1</fullName>
    </recommendedName>
</protein>
<proteinExistence type="predicted"/>
<name>A0ABY3RS80_9MICO</name>
<dbReference type="Proteomes" id="UP001199642">
    <property type="component" value="Chromosome"/>
</dbReference>
<gene>
    <name evidence="2" type="ORF">K8F61_13950</name>
</gene>
<keyword evidence="3" id="KW-1185">Reference proteome</keyword>
<dbReference type="Pfam" id="PF18844">
    <property type="entry name" value="baeRF_family2"/>
    <property type="match status" value="1"/>
</dbReference>
<feature type="region of interest" description="Disordered" evidence="1">
    <location>
        <begin position="1"/>
        <end position="54"/>
    </location>
</feature>
<evidence type="ECO:0008006" key="4">
    <source>
        <dbReference type="Google" id="ProtNLM"/>
    </source>
</evidence>
<feature type="compositionally biased region" description="Basic and acidic residues" evidence="1">
    <location>
        <begin position="350"/>
        <end position="359"/>
    </location>
</feature>
<dbReference type="EMBL" id="CP082781">
    <property type="protein sequence ID" value="UGS25756.1"/>
    <property type="molecule type" value="Genomic_DNA"/>
</dbReference>